<evidence type="ECO:0000313" key="1">
    <source>
        <dbReference type="EMBL" id="KAJ3490969.1"/>
    </source>
</evidence>
<dbReference type="EMBL" id="JANAWD010000019">
    <property type="protein sequence ID" value="KAJ3490969.1"/>
    <property type="molecule type" value="Genomic_DNA"/>
</dbReference>
<gene>
    <name evidence="1" type="ORF">NLI96_g1016</name>
</gene>
<reference evidence="1" key="1">
    <citation type="submission" date="2022-07" db="EMBL/GenBank/DDBJ databases">
        <title>Genome Sequence of Physisporinus lineatus.</title>
        <authorList>
            <person name="Buettner E."/>
        </authorList>
    </citation>
    <scope>NUCLEOTIDE SEQUENCE</scope>
    <source>
        <strain evidence="1">VT162</strain>
    </source>
</reference>
<evidence type="ECO:0008006" key="3">
    <source>
        <dbReference type="Google" id="ProtNLM"/>
    </source>
</evidence>
<comment type="caution">
    <text evidence="1">The sequence shown here is derived from an EMBL/GenBank/DDBJ whole genome shotgun (WGS) entry which is preliminary data.</text>
</comment>
<evidence type="ECO:0000313" key="2">
    <source>
        <dbReference type="Proteomes" id="UP001212997"/>
    </source>
</evidence>
<dbReference type="AlphaFoldDB" id="A0AAD5YN66"/>
<proteinExistence type="predicted"/>
<name>A0AAD5YN66_9APHY</name>
<protein>
    <recommendedName>
        <fullName evidence="3">Protein kinase domain-containing protein</fullName>
    </recommendedName>
</protein>
<organism evidence="1 2">
    <name type="scientific">Meripilus lineatus</name>
    <dbReference type="NCBI Taxonomy" id="2056292"/>
    <lineage>
        <taxon>Eukaryota</taxon>
        <taxon>Fungi</taxon>
        <taxon>Dikarya</taxon>
        <taxon>Basidiomycota</taxon>
        <taxon>Agaricomycotina</taxon>
        <taxon>Agaricomycetes</taxon>
        <taxon>Polyporales</taxon>
        <taxon>Meripilaceae</taxon>
        <taxon>Meripilus</taxon>
    </lineage>
</organism>
<dbReference type="Proteomes" id="UP001212997">
    <property type="component" value="Unassembled WGS sequence"/>
</dbReference>
<accession>A0AAD5YN66</accession>
<sequence>MFDPRSTRSDTTVLDNQVERTPRYYFVSLGLAMRMDPAAGDAMVIPAEADDESVPEFHSSKRWDLHDPFATDVYYIGNMIQQDFFRKTHRLDFLKPLVDDMVQIEPKDRPKMDEVMQRFQRVVGHLNWWSMGTKLEPSATSLVSRFALLLRYLVNIWGGKFLFRLIFYSVAISGCETVHVLSEPPHIHLEVSSYMGLLQRRRSLTSTVVDQLALCLFVRSVHLASCIHRVSRLAPLFLSNTVVHAMATQSPASNSATPPGPDVKAKDVTITKASFASLEHDVNVEVKAEPANLLDYGQDSISLLLTDALLREMRTQINESERLDWKPWMGEAYFLLLDNWQYCSDDVGKNHLADFLFAVIRRDWLISDHILRWKPRISLAVLSFALKDRNERLRNFPVADILHLFKKMKEVIEILFSHGPLPTWEFSEAPSGPFFNIADAIQTLFCCASNIALLHEVTEKLASRKIFHQIASDIERVVDIAIITAQEIVDKDDDFRQWMTAKDTDWGMMVVASRKYESNLKTFDAARHVNPKWEDAFSKLRDDCQKKRGDLGIA</sequence>
<keyword evidence="2" id="KW-1185">Reference proteome</keyword>